<dbReference type="Proteomes" id="UP000827892">
    <property type="component" value="Chromosome X"/>
</dbReference>
<dbReference type="PROSITE" id="PS50013">
    <property type="entry name" value="CHROMO_2"/>
    <property type="match status" value="1"/>
</dbReference>
<evidence type="ECO:0000313" key="4">
    <source>
        <dbReference type="Proteomes" id="UP000827892"/>
    </source>
</evidence>
<dbReference type="PANTHER" id="PTHR10503:SF24">
    <property type="entry name" value="CHROMO DOMAIN-CONTAINING PROTEIN CEC-4"/>
    <property type="match status" value="1"/>
</dbReference>
<organism evidence="3 4">
    <name type="scientific">Caenorhabditis briggsae</name>
    <dbReference type="NCBI Taxonomy" id="6238"/>
    <lineage>
        <taxon>Eukaryota</taxon>
        <taxon>Metazoa</taxon>
        <taxon>Ecdysozoa</taxon>
        <taxon>Nematoda</taxon>
        <taxon>Chromadorea</taxon>
        <taxon>Rhabditida</taxon>
        <taxon>Rhabditina</taxon>
        <taxon>Rhabditomorpha</taxon>
        <taxon>Rhabditoidea</taxon>
        <taxon>Rhabditidae</taxon>
        <taxon>Peloderinae</taxon>
        <taxon>Caenorhabditis</taxon>
    </lineage>
</organism>
<name>A0AAE9CT31_CAEBR</name>
<dbReference type="AlphaFoldDB" id="A0AAE9CT31"/>
<dbReference type="GO" id="GO:0097240">
    <property type="term" value="P:chromosome attachment to the nuclear envelope"/>
    <property type="evidence" value="ECO:0007669"/>
    <property type="project" value="InterPro"/>
</dbReference>
<dbReference type="InterPro" id="IPR016197">
    <property type="entry name" value="Chromo-like_dom_sf"/>
</dbReference>
<dbReference type="EMBL" id="CP090896">
    <property type="protein sequence ID" value="ULT79879.1"/>
    <property type="molecule type" value="Genomic_DNA"/>
</dbReference>
<proteinExistence type="predicted"/>
<accession>A0AAE9CT31</accession>
<gene>
    <name evidence="3" type="ORF">L3Y34_010458</name>
</gene>
<dbReference type="SMART" id="SM00298">
    <property type="entry name" value="CHROMO"/>
    <property type="match status" value="1"/>
</dbReference>
<reference evidence="3 4" key="1">
    <citation type="submission" date="2022-05" db="EMBL/GenBank/DDBJ databases">
        <title>Chromosome-level reference genomes for two strains of Caenorhabditis briggsae: an improved platform for comparative genomics.</title>
        <authorList>
            <person name="Stevens L."/>
            <person name="Andersen E.C."/>
        </authorList>
    </citation>
    <scope>NUCLEOTIDE SEQUENCE [LARGE SCALE GENOMIC DNA]</scope>
    <source>
        <strain evidence="3">QX1410_ONT</strain>
        <tissue evidence="3">Whole-organism</tissue>
    </source>
</reference>
<evidence type="ECO:0000259" key="2">
    <source>
        <dbReference type="PROSITE" id="PS50013"/>
    </source>
</evidence>
<feature type="transmembrane region" description="Helical" evidence="1">
    <location>
        <begin position="21"/>
        <end position="39"/>
    </location>
</feature>
<dbReference type="PANTHER" id="PTHR10503">
    <property type="entry name" value="HP1 LIKE (HETEROCHROMATIN PROTEIN)-RELATED"/>
    <property type="match status" value="1"/>
</dbReference>
<dbReference type="Gene3D" id="2.40.50.40">
    <property type="match status" value="1"/>
</dbReference>
<keyword evidence="1" id="KW-0812">Transmembrane</keyword>
<evidence type="ECO:0000313" key="3">
    <source>
        <dbReference type="EMBL" id="ULT79879.1"/>
    </source>
</evidence>
<sequence>MRVPRPRPTLQLYYLRQPKKGTLLAILGHIIYPYPYVGYKVVVAGEDIKMMDENELNRTSNGTKLLQKYKATIQAKRRNKNEKDTIRKILSHRSVGGKEMYLVVWHGWKSSVFNTEHSEAEFRGNCRAMLQEYKRYLF</sequence>
<dbReference type="InterPro" id="IPR037948">
    <property type="entry name" value="Cec-4"/>
</dbReference>
<protein>
    <recommendedName>
        <fullName evidence="2">Chromo domain-containing protein</fullName>
    </recommendedName>
</protein>
<keyword evidence="1" id="KW-1133">Transmembrane helix</keyword>
<evidence type="ECO:0000256" key="1">
    <source>
        <dbReference type="SAM" id="Phobius"/>
    </source>
</evidence>
<feature type="domain" description="Chromo" evidence="2">
    <location>
        <begin position="84"/>
        <end position="138"/>
    </location>
</feature>
<dbReference type="InterPro" id="IPR000953">
    <property type="entry name" value="Chromo/chromo_shadow_dom"/>
</dbReference>
<keyword evidence="1" id="KW-0472">Membrane</keyword>
<dbReference type="SUPFAM" id="SSF54160">
    <property type="entry name" value="Chromo domain-like"/>
    <property type="match status" value="1"/>
</dbReference>